<dbReference type="OrthoDB" id="19091at2759"/>
<dbReference type="PANTHER" id="PTHR46403">
    <property type="entry name" value="TP53-REGULATED INHIBITOR OF APOPTOSIS 1"/>
    <property type="match status" value="1"/>
</dbReference>
<dbReference type="Proteomes" id="UP000054560">
    <property type="component" value="Unassembled WGS sequence"/>
</dbReference>
<dbReference type="PROSITE" id="PS51808">
    <property type="entry name" value="CHCH"/>
    <property type="match status" value="1"/>
</dbReference>
<dbReference type="STRING" id="667725.A0A0L0FDB1"/>
<evidence type="ECO:0000256" key="2">
    <source>
        <dbReference type="ARBA" id="ARBA00023157"/>
    </source>
</evidence>
<dbReference type="PANTHER" id="PTHR46403:SF1">
    <property type="entry name" value="TP53-REGULATED INHIBITOR OF APOPTOSIS 1"/>
    <property type="match status" value="1"/>
</dbReference>
<gene>
    <name evidence="3" type="ORF">SARC_12707</name>
</gene>
<reference evidence="3 4" key="1">
    <citation type="submission" date="2011-02" db="EMBL/GenBank/DDBJ databases">
        <title>The Genome Sequence of Sphaeroforma arctica JP610.</title>
        <authorList>
            <consortium name="The Broad Institute Genome Sequencing Platform"/>
            <person name="Russ C."/>
            <person name="Cuomo C."/>
            <person name="Young S.K."/>
            <person name="Zeng Q."/>
            <person name="Gargeya S."/>
            <person name="Alvarado L."/>
            <person name="Berlin A."/>
            <person name="Chapman S.B."/>
            <person name="Chen Z."/>
            <person name="Freedman E."/>
            <person name="Gellesch M."/>
            <person name="Goldberg J."/>
            <person name="Griggs A."/>
            <person name="Gujja S."/>
            <person name="Heilman E."/>
            <person name="Heiman D."/>
            <person name="Howarth C."/>
            <person name="Mehta T."/>
            <person name="Neiman D."/>
            <person name="Pearson M."/>
            <person name="Roberts A."/>
            <person name="Saif S."/>
            <person name="Shea T."/>
            <person name="Shenoy N."/>
            <person name="Sisk P."/>
            <person name="Stolte C."/>
            <person name="Sykes S."/>
            <person name="White J."/>
            <person name="Yandava C."/>
            <person name="Burger G."/>
            <person name="Gray M.W."/>
            <person name="Holland P.W.H."/>
            <person name="King N."/>
            <person name="Lang F.B.F."/>
            <person name="Roger A.J."/>
            <person name="Ruiz-Trillo I."/>
            <person name="Haas B."/>
            <person name="Nusbaum C."/>
            <person name="Birren B."/>
        </authorList>
    </citation>
    <scope>NUCLEOTIDE SEQUENCE [LARGE SCALE GENOMIC DNA]</scope>
    <source>
        <strain evidence="3 4">JP610</strain>
    </source>
</reference>
<keyword evidence="2" id="KW-1015">Disulfide bond</keyword>
<dbReference type="eggNOG" id="KOG3481">
    <property type="taxonomic scope" value="Eukaryota"/>
</dbReference>
<dbReference type="Pfam" id="PF05254">
    <property type="entry name" value="UPF0203"/>
    <property type="match status" value="1"/>
</dbReference>
<dbReference type="RefSeq" id="XP_014148656.1">
    <property type="nucleotide sequence ID" value="XM_014293181.1"/>
</dbReference>
<accession>A0A0L0FDB1</accession>
<proteinExistence type="inferred from homology"/>
<dbReference type="AlphaFoldDB" id="A0A0L0FDB1"/>
<comment type="similarity">
    <text evidence="1">Belongs to the TRIAP1/MDM35 family.</text>
</comment>
<evidence type="ECO:0000313" key="4">
    <source>
        <dbReference type="Proteomes" id="UP000054560"/>
    </source>
</evidence>
<keyword evidence="4" id="KW-1185">Reference proteome</keyword>
<sequence length="78" mass="8914">MNSVGEQCTALKAVYDECFNKWYTTKFLQGEGRGETECDKLFETYKSCVMKAIEEKKIFDDFEPSIHQASMDKPAADS</sequence>
<dbReference type="GO" id="GO:0005758">
    <property type="term" value="C:mitochondrial intermembrane space"/>
    <property type="evidence" value="ECO:0007669"/>
    <property type="project" value="TreeGrafter"/>
</dbReference>
<evidence type="ECO:0000256" key="1">
    <source>
        <dbReference type="ARBA" id="ARBA00006196"/>
    </source>
</evidence>
<dbReference type="GO" id="GO:1990050">
    <property type="term" value="F:phosphatidic acid transfer activity"/>
    <property type="evidence" value="ECO:0007669"/>
    <property type="project" value="TreeGrafter"/>
</dbReference>
<dbReference type="GO" id="GO:0005829">
    <property type="term" value="C:cytosol"/>
    <property type="evidence" value="ECO:0007669"/>
    <property type="project" value="TreeGrafter"/>
</dbReference>
<dbReference type="EMBL" id="KQ244117">
    <property type="protein sequence ID" value="KNC74754.1"/>
    <property type="molecule type" value="Genomic_DNA"/>
</dbReference>
<dbReference type="GO" id="GO:0005634">
    <property type="term" value="C:nucleus"/>
    <property type="evidence" value="ECO:0007669"/>
    <property type="project" value="TreeGrafter"/>
</dbReference>
<organism evidence="3 4">
    <name type="scientific">Sphaeroforma arctica JP610</name>
    <dbReference type="NCBI Taxonomy" id="667725"/>
    <lineage>
        <taxon>Eukaryota</taxon>
        <taxon>Ichthyosporea</taxon>
        <taxon>Ichthyophonida</taxon>
        <taxon>Sphaeroforma</taxon>
    </lineage>
</organism>
<protein>
    <recommendedName>
        <fullName evidence="5">TP53 regulated inhibitor of apoptosis 1</fullName>
    </recommendedName>
</protein>
<dbReference type="InterPro" id="IPR007918">
    <property type="entry name" value="MDM35_apoptosis"/>
</dbReference>
<dbReference type="GO" id="GO:0045332">
    <property type="term" value="P:phospholipid translocation"/>
    <property type="evidence" value="ECO:0007669"/>
    <property type="project" value="TreeGrafter"/>
</dbReference>
<evidence type="ECO:0000313" key="3">
    <source>
        <dbReference type="EMBL" id="KNC74754.1"/>
    </source>
</evidence>
<evidence type="ECO:0008006" key="5">
    <source>
        <dbReference type="Google" id="ProtNLM"/>
    </source>
</evidence>
<name>A0A0L0FDB1_9EUKA</name>
<dbReference type="GeneID" id="25913211"/>